<dbReference type="AlphaFoldDB" id="A0A455T543"/>
<feature type="compositionally biased region" description="Low complexity" evidence="1">
    <location>
        <begin position="43"/>
        <end position="63"/>
    </location>
</feature>
<keyword evidence="2" id="KW-1133">Transmembrane helix</keyword>
<sequence>MSRCERCGYDSPHHVAICPVCGSLTTATGFNSHPSLRGPEPPSGASEPFSSYSASGGSESAPGLQANAWPPQFSSASNIPPQQVNVTVMQPQKETAPLIVELLLSLLLNIYGVGWLMSGETLAGVLLLVGSIIVAWPLLLVSLLVWPACCGLKLLLIVGLVINAVLLNNHLDRRAASRMMAVPPPLQQRW</sequence>
<feature type="region of interest" description="Disordered" evidence="1">
    <location>
        <begin position="32"/>
        <end position="63"/>
    </location>
</feature>
<name>A0A455T543_9CHLR</name>
<dbReference type="EMBL" id="AP019377">
    <property type="protein sequence ID" value="BBH95036.1"/>
    <property type="molecule type" value="Genomic_DNA"/>
</dbReference>
<reference evidence="3" key="1">
    <citation type="submission" date="2018-12" db="EMBL/GenBank/DDBJ databases">
        <title>Novel natural products biosynthetic potential of the class Ktedonobacteria.</title>
        <authorList>
            <person name="Zheng Y."/>
            <person name="Saitou A."/>
            <person name="Wang C.M."/>
            <person name="Toyoda A."/>
            <person name="Minakuchi Y."/>
            <person name="Sekiguchi Y."/>
            <person name="Ueda K."/>
            <person name="Takano H."/>
            <person name="Sakai Y."/>
            <person name="Yokota A."/>
            <person name="Yabe S."/>
        </authorList>
    </citation>
    <scope>NUCLEOTIDE SEQUENCE</scope>
    <source>
        <strain evidence="3">A3-2</strain>
    </source>
</reference>
<protein>
    <submittedName>
        <fullName evidence="3">Uncharacterized protein</fullName>
    </submittedName>
</protein>
<keyword evidence="2" id="KW-0472">Membrane</keyword>
<feature type="transmembrane region" description="Helical" evidence="2">
    <location>
        <begin position="98"/>
        <end position="118"/>
    </location>
</feature>
<keyword evidence="2" id="KW-0812">Transmembrane</keyword>
<feature type="transmembrane region" description="Helical" evidence="2">
    <location>
        <begin position="125"/>
        <end position="146"/>
    </location>
</feature>
<evidence type="ECO:0000313" key="3">
    <source>
        <dbReference type="EMBL" id="BBH95036.1"/>
    </source>
</evidence>
<proteinExistence type="predicted"/>
<evidence type="ECO:0000256" key="1">
    <source>
        <dbReference type="SAM" id="MobiDB-lite"/>
    </source>
</evidence>
<gene>
    <name evidence="3" type="ORF">KTA_32350</name>
</gene>
<accession>A0A455T543</accession>
<feature type="transmembrane region" description="Helical" evidence="2">
    <location>
        <begin position="152"/>
        <end position="171"/>
    </location>
</feature>
<organism evidence="3">
    <name type="scientific">Thermogemmatispora argillosa</name>
    <dbReference type="NCBI Taxonomy" id="2045280"/>
    <lineage>
        <taxon>Bacteria</taxon>
        <taxon>Bacillati</taxon>
        <taxon>Chloroflexota</taxon>
        <taxon>Ktedonobacteria</taxon>
        <taxon>Thermogemmatisporales</taxon>
        <taxon>Thermogemmatisporaceae</taxon>
        <taxon>Thermogemmatispora</taxon>
    </lineage>
</organism>
<evidence type="ECO:0000256" key="2">
    <source>
        <dbReference type="SAM" id="Phobius"/>
    </source>
</evidence>